<dbReference type="GO" id="GO:0016757">
    <property type="term" value="F:glycosyltransferase activity"/>
    <property type="evidence" value="ECO:0007669"/>
    <property type="project" value="UniProtKB-KW"/>
</dbReference>
<evidence type="ECO:0000256" key="5">
    <source>
        <dbReference type="ARBA" id="ARBA00023034"/>
    </source>
</evidence>
<gene>
    <name evidence="7" type="ORF">LSAT_V11C100005940</name>
</gene>
<dbReference type="PANTHER" id="PTHR11062:SF330">
    <property type="entry name" value="EXOSTOSIN-LIKE PROTEIN-RELATED"/>
    <property type="match status" value="1"/>
</dbReference>
<keyword evidence="4" id="KW-0735">Signal-anchor</keyword>
<evidence type="ECO:0000256" key="1">
    <source>
        <dbReference type="ARBA" id="ARBA00004323"/>
    </source>
</evidence>
<comment type="subcellular location">
    <subcellularLocation>
        <location evidence="1">Golgi apparatus membrane</location>
        <topology evidence="1">Single-pass type II membrane protein</topology>
    </subcellularLocation>
</comment>
<comment type="caution">
    <text evidence="7">The sequence shown here is derived from an EMBL/GenBank/DDBJ whole genome shotgun (WGS) entry which is preliminary data.</text>
</comment>
<accession>A0A9R1XRZ6</accession>
<dbReference type="InterPro" id="IPR040911">
    <property type="entry name" value="Exostosin_GT47"/>
</dbReference>
<dbReference type="Proteomes" id="UP000235145">
    <property type="component" value="Unassembled WGS sequence"/>
</dbReference>
<evidence type="ECO:0000313" key="7">
    <source>
        <dbReference type="EMBL" id="KAJ0225280.1"/>
    </source>
</evidence>
<evidence type="ECO:0000259" key="6">
    <source>
        <dbReference type="Pfam" id="PF03016"/>
    </source>
</evidence>
<proteinExistence type="inferred from homology"/>
<evidence type="ECO:0000256" key="4">
    <source>
        <dbReference type="ARBA" id="ARBA00022968"/>
    </source>
</evidence>
<dbReference type="InterPro" id="IPR004263">
    <property type="entry name" value="Exostosin"/>
</dbReference>
<comment type="similarity">
    <text evidence="2">Belongs to the glycosyltransferase 47 family.</text>
</comment>
<name>A0A9R1XRZ6_LACSA</name>
<dbReference type="EMBL" id="NBSK02000001">
    <property type="protein sequence ID" value="KAJ0225280.1"/>
    <property type="molecule type" value="Genomic_DNA"/>
</dbReference>
<dbReference type="Pfam" id="PF03016">
    <property type="entry name" value="Exostosin_GT47"/>
    <property type="match status" value="1"/>
</dbReference>
<evidence type="ECO:0000313" key="8">
    <source>
        <dbReference type="Proteomes" id="UP000235145"/>
    </source>
</evidence>
<organism evidence="7 8">
    <name type="scientific">Lactuca sativa</name>
    <name type="common">Garden lettuce</name>
    <dbReference type="NCBI Taxonomy" id="4236"/>
    <lineage>
        <taxon>Eukaryota</taxon>
        <taxon>Viridiplantae</taxon>
        <taxon>Streptophyta</taxon>
        <taxon>Embryophyta</taxon>
        <taxon>Tracheophyta</taxon>
        <taxon>Spermatophyta</taxon>
        <taxon>Magnoliopsida</taxon>
        <taxon>eudicotyledons</taxon>
        <taxon>Gunneridae</taxon>
        <taxon>Pentapetalae</taxon>
        <taxon>asterids</taxon>
        <taxon>campanulids</taxon>
        <taxon>Asterales</taxon>
        <taxon>Asteraceae</taxon>
        <taxon>Cichorioideae</taxon>
        <taxon>Cichorieae</taxon>
        <taxon>Lactucinae</taxon>
        <taxon>Lactuca</taxon>
    </lineage>
</organism>
<reference evidence="7 8" key="1">
    <citation type="journal article" date="2017" name="Nat. Commun.">
        <title>Genome assembly with in vitro proximity ligation data and whole-genome triplication in lettuce.</title>
        <authorList>
            <person name="Reyes-Chin-Wo S."/>
            <person name="Wang Z."/>
            <person name="Yang X."/>
            <person name="Kozik A."/>
            <person name="Arikit S."/>
            <person name="Song C."/>
            <person name="Xia L."/>
            <person name="Froenicke L."/>
            <person name="Lavelle D.O."/>
            <person name="Truco M.J."/>
            <person name="Xia R."/>
            <person name="Zhu S."/>
            <person name="Xu C."/>
            <person name="Xu H."/>
            <person name="Xu X."/>
            <person name="Cox K."/>
            <person name="Korf I."/>
            <person name="Meyers B.C."/>
            <person name="Michelmore R.W."/>
        </authorList>
    </citation>
    <scope>NUCLEOTIDE SEQUENCE [LARGE SCALE GENOMIC DNA]</scope>
    <source>
        <strain evidence="8">cv. Salinas</strain>
        <tissue evidence="7">Seedlings</tissue>
    </source>
</reference>
<protein>
    <recommendedName>
        <fullName evidence="6">Exostosin GT47 domain-containing protein</fullName>
    </recommendedName>
</protein>
<keyword evidence="3" id="KW-0808">Transferase</keyword>
<dbReference type="GO" id="GO:0000139">
    <property type="term" value="C:Golgi membrane"/>
    <property type="evidence" value="ECO:0007669"/>
    <property type="project" value="UniProtKB-SubCell"/>
</dbReference>
<keyword evidence="3" id="KW-0328">Glycosyltransferase</keyword>
<feature type="domain" description="Exostosin GT47" evidence="6">
    <location>
        <begin position="29"/>
        <end position="194"/>
    </location>
</feature>
<dbReference type="PANTHER" id="PTHR11062">
    <property type="entry name" value="EXOSTOSIN HEPARAN SULFATE GLYCOSYLTRANSFERASE -RELATED"/>
    <property type="match status" value="1"/>
</dbReference>
<evidence type="ECO:0000256" key="2">
    <source>
        <dbReference type="ARBA" id="ARBA00010271"/>
    </source>
</evidence>
<evidence type="ECO:0000256" key="3">
    <source>
        <dbReference type="ARBA" id="ARBA00022676"/>
    </source>
</evidence>
<keyword evidence="8" id="KW-1185">Reference proteome</keyword>
<sequence>MEIGRNGGDQEGNLIMAHHLNSLLFARTKLSSAMLLLADFGRYPAQIANIDKNIIAPYKHVVRRLNGSDSPSFEKRPILVFFQGGIHRKDGGRIRQILYDLLKDEKEVHFTFGRPSPDEIHMAPIGMTHSKFYLSIAGDTPSSNRLFDAIVSHYVPVIISDDIELPFEDVLDYTKFAIFVRASDAARKGYLMKLLRRVQREKWTQMWERLKQIAPHFEYQHPSQPGDVVDMIWQAVHRKVSSRHSKVHRQNRYQMSQKFLNQYKMERVFPFSKLVALWRILDLLAF</sequence>
<keyword evidence="4" id="KW-0812">Transmembrane</keyword>
<dbReference type="AlphaFoldDB" id="A0A9R1XRZ6"/>
<keyword evidence="5" id="KW-0333">Golgi apparatus</keyword>